<dbReference type="GO" id="GO:0003681">
    <property type="term" value="F:bent DNA binding"/>
    <property type="evidence" value="ECO:0007669"/>
    <property type="project" value="TreeGrafter"/>
</dbReference>
<dbReference type="Pfam" id="PF00816">
    <property type="entry name" value="Histone_HNS"/>
    <property type="match status" value="1"/>
</dbReference>
<dbReference type="GO" id="GO:0000976">
    <property type="term" value="F:transcription cis-regulatory region binding"/>
    <property type="evidence" value="ECO:0007669"/>
    <property type="project" value="TreeGrafter"/>
</dbReference>
<dbReference type="GO" id="GO:0003680">
    <property type="term" value="F:minor groove of adenine-thymine-rich DNA binding"/>
    <property type="evidence" value="ECO:0007669"/>
    <property type="project" value="TreeGrafter"/>
</dbReference>
<dbReference type="AlphaFoldDB" id="A0A1J5QB85"/>
<feature type="region of interest" description="Disordered" evidence="4">
    <location>
        <begin position="57"/>
        <end position="85"/>
    </location>
</feature>
<dbReference type="GO" id="GO:0032993">
    <property type="term" value="C:protein-DNA complex"/>
    <property type="evidence" value="ECO:0007669"/>
    <property type="project" value="TreeGrafter"/>
</dbReference>
<sequence>MEIDINTLSLKELKDLNVQVTKAISTFEDRKKREALAEVEETARRLGFSLSDLTTGGTTVRKRASAAPKYANPANRSETWTGRGRKPKWMDAALKAGKSPDDLLI</sequence>
<evidence type="ECO:0000256" key="4">
    <source>
        <dbReference type="SAM" id="MobiDB-lite"/>
    </source>
</evidence>
<feature type="domain" description="DNA-binding protein H-NS-like C-terminal" evidence="5">
    <location>
        <begin position="60"/>
        <end position="105"/>
    </location>
</feature>
<evidence type="ECO:0000313" key="6">
    <source>
        <dbReference type="EMBL" id="OIQ74763.1"/>
    </source>
</evidence>
<comment type="caution">
    <text evidence="6">The sequence shown here is derived from an EMBL/GenBank/DDBJ whole genome shotgun (WGS) entry which is preliminary data.</text>
</comment>
<evidence type="ECO:0000256" key="2">
    <source>
        <dbReference type="ARBA" id="ARBA00022490"/>
    </source>
</evidence>
<dbReference type="EMBL" id="MLJW01002392">
    <property type="protein sequence ID" value="OIQ74763.1"/>
    <property type="molecule type" value="Genomic_DNA"/>
</dbReference>
<dbReference type="SUPFAM" id="SSF81273">
    <property type="entry name" value="H-NS histone-like proteins"/>
    <property type="match status" value="1"/>
</dbReference>
<accession>A0A1J5QB85</accession>
<proteinExistence type="predicted"/>
<keyword evidence="3" id="KW-0238">DNA-binding</keyword>
<dbReference type="InterPro" id="IPR037150">
    <property type="entry name" value="H-NS_C_dom_sf"/>
</dbReference>
<evidence type="ECO:0000256" key="1">
    <source>
        <dbReference type="ARBA" id="ARBA00004496"/>
    </source>
</evidence>
<protein>
    <submittedName>
        <fullName evidence="6">DNA binding protein, nucleoid-associated</fullName>
    </submittedName>
</protein>
<dbReference type="SMART" id="SM00528">
    <property type="entry name" value="HNS"/>
    <property type="match status" value="1"/>
</dbReference>
<keyword evidence="2" id="KW-0963">Cytoplasm</keyword>
<dbReference type="InterPro" id="IPR027444">
    <property type="entry name" value="H-NS_C_dom"/>
</dbReference>
<organism evidence="6">
    <name type="scientific">mine drainage metagenome</name>
    <dbReference type="NCBI Taxonomy" id="410659"/>
    <lineage>
        <taxon>unclassified sequences</taxon>
        <taxon>metagenomes</taxon>
        <taxon>ecological metagenomes</taxon>
    </lineage>
</organism>
<dbReference type="GO" id="GO:0005829">
    <property type="term" value="C:cytosol"/>
    <property type="evidence" value="ECO:0007669"/>
    <property type="project" value="TreeGrafter"/>
</dbReference>
<dbReference type="Gene3D" id="4.10.430.10">
    <property type="entry name" value="Histone-like protein H-NS, C-terminal domain"/>
    <property type="match status" value="1"/>
</dbReference>
<reference evidence="6" key="1">
    <citation type="submission" date="2016-10" db="EMBL/GenBank/DDBJ databases">
        <title>Sequence of Gallionella enrichment culture.</title>
        <authorList>
            <person name="Poehlein A."/>
            <person name="Muehling M."/>
            <person name="Daniel R."/>
        </authorList>
    </citation>
    <scope>NUCLEOTIDE SEQUENCE</scope>
</reference>
<gene>
    <name evidence="6" type="ORF">GALL_435780</name>
</gene>
<evidence type="ECO:0000259" key="5">
    <source>
        <dbReference type="SMART" id="SM00528"/>
    </source>
</evidence>
<dbReference type="PANTHER" id="PTHR38097">
    <property type="match status" value="1"/>
</dbReference>
<name>A0A1J5QB85_9ZZZZ</name>
<dbReference type="PANTHER" id="PTHR38097:SF2">
    <property type="entry name" value="DNA-BINDING PROTEIN STPA"/>
    <property type="match status" value="1"/>
</dbReference>
<comment type="subcellular location">
    <subcellularLocation>
        <location evidence="1">Cytoplasm</location>
    </subcellularLocation>
</comment>
<evidence type="ECO:0000256" key="3">
    <source>
        <dbReference type="ARBA" id="ARBA00023125"/>
    </source>
</evidence>
<dbReference type="GO" id="GO:0001217">
    <property type="term" value="F:DNA-binding transcription repressor activity"/>
    <property type="evidence" value="ECO:0007669"/>
    <property type="project" value="TreeGrafter"/>
</dbReference>